<dbReference type="GO" id="GO:0005886">
    <property type="term" value="C:plasma membrane"/>
    <property type="evidence" value="ECO:0007669"/>
    <property type="project" value="UniProtKB-SubCell"/>
</dbReference>
<feature type="transmembrane region" description="Helical" evidence="8">
    <location>
        <begin position="216"/>
        <end position="242"/>
    </location>
</feature>
<dbReference type="PRINTS" id="PR00812">
    <property type="entry name" value="BCTERIALGSPF"/>
</dbReference>
<keyword evidence="5 8" id="KW-0812">Transmembrane</keyword>
<dbReference type="GO" id="GO:0015628">
    <property type="term" value="P:protein secretion by the type II secretion system"/>
    <property type="evidence" value="ECO:0007669"/>
    <property type="project" value="TreeGrafter"/>
</dbReference>
<evidence type="ECO:0000313" key="10">
    <source>
        <dbReference type="EMBL" id="QKE92096.1"/>
    </source>
</evidence>
<comment type="subcellular location">
    <subcellularLocation>
        <location evidence="1">Cell inner membrane</location>
        <topology evidence="1">Multi-pass membrane protein</topology>
    </subcellularLocation>
</comment>
<keyword evidence="3" id="KW-1003">Cell membrane</keyword>
<comment type="similarity">
    <text evidence="2">Belongs to the GSP F family.</text>
</comment>
<feature type="transmembrane region" description="Helical" evidence="8">
    <location>
        <begin position="174"/>
        <end position="196"/>
    </location>
</feature>
<dbReference type="AlphaFoldDB" id="A0A6M8HV32"/>
<accession>A0A6M8HV32</accession>
<dbReference type="PANTHER" id="PTHR30012">
    <property type="entry name" value="GENERAL SECRETION PATHWAY PROTEIN"/>
    <property type="match status" value="1"/>
</dbReference>
<dbReference type="EMBL" id="CP053708">
    <property type="protein sequence ID" value="QKE92096.1"/>
    <property type="molecule type" value="Genomic_DNA"/>
</dbReference>
<organism evidence="10 11">
    <name type="scientific">Lichenicola cladoniae</name>
    <dbReference type="NCBI Taxonomy" id="1484109"/>
    <lineage>
        <taxon>Bacteria</taxon>
        <taxon>Pseudomonadati</taxon>
        <taxon>Pseudomonadota</taxon>
        <taxon>Alphaproteobacteria</taxon>
        <taxon>Acetobacterales</taxon>
        <taxon>Acetobacteraceae</taxon>
        <taxon>Lichenicola</taxon>
    </lineage>
</organism>
<dbReference type="InterPro" id="IPR018076">
    <property type="entry name" value="T2SS_GspF_dom"/>
</dbReference>
<evidence type="ECO:0000256" key="4">
    <source>
        <dbReference type="ARBA" id="ARBA00022519"/>
    </source>
</evidence>
<dbReference type="Proteomes" id="UP000500767">
    <property type="component" value="Chromosome"/>
</dbReference>
<evidence type="ECO:0000256" key="6">
    <source>
        <dbReference type="ARBA" id="ARBA00022989"/>
    </source>
</evidence>
<evidence type="ECO:0000313" key="11">
    <source>
        <dbReference type="Proteomes" id="UP000500767"/>
    </source>
</evidence>
<protein>
    <submittedName>
        <fullName evidence="10">Type II secretion system F family protein</fullName>
    </submittedName>
</protein>
<evidence type="ECO:0000256" key="2">
    <source>
        <dbReference type="ARBA" id="ARBA00005745"/>
    </source>
</evidence>
<dbReference type="KEGG" id="lck:HN018_20485"/>
<evidence type="ECO:0000256" key="8">
    <source>
        <dbReference type="SAM" id="Phobius"/>
    </source>
</evidence>
<keyword evidence="6 8" id="KW-1133">Transmembrane helix</keyword>
<dbReference type="InterPro" id="IPR042094">
    <property type="entry name" value="T2SS_GspF_sf"/>
</dbReference>
<reference evidence="10 11" key="1">
    <citation type="journal article" date="2014" name="World J. Microbiol. Biotechnol.">
        <title>Biodiversity and physiological characteristics of Antarctic and Arctic lichens-associated bacteria.</title>
        <authorList>
            <person name="Lee Y.M."/>
            <person name="Kim E.H."/>
            <person name="Lee H.K."/>
            <person name="Hong S.G."/>
        </authorList>
    </citation>
    <scope>NUCLEOTIDE SEQUENCE [LARGE SCALE GENOMIC DNA]</scope>
    <source>
        <strain evidence="10 11">PAMC 26569</strain>
    </source>
</reference>
<evidence type="ECO:0000256" key="3">
    <source>
        <dbReference type="ARBA" id="ARBA00022475"/>
    </source>
</evidence>
<dbReference type="InterPro" id="IPR003004">
    <property type="entry name" value="GspF/PilC"/>
</dbReference>
<proteinExistence type="inferred from homology"/>
<dbReference type="Pfam" id="PF00482">
    <property type="entry name" value="T2SSF"/>
    <property type="match status" value="2"/>
</dbReference>
<keyword evidence="4" id="KW-0997">Cell inner membrane</keyword>
<dbReference type="Gene3D" id="1.20.81.30">
    <property type="entry name" value="Type II secretion system (T2SS), domain F"/>
    <property type="match status" value="2"/>
</dbReference>
<dbReference type="RefSeq" id="WP_171833778.1">
    <property type="nucleotide sequence ID" value="NZ_CP053708.1"/>
</dbReference>
<evidence type="ECO:0000256" key="5">
    <source>
        <dbReference type="ARBA" id="ARBA00022692"/>
    </source>
</evidence>
<dbReference type="FunFam" id="1.20.81.30:FF:000001">
    <property type="entry name" value="Type II secretion system protein F"/>
    <property type="match status" value="1"/>
</dbReference>
<keyword evidence="11" id="KW-1185">Reference proteome</keyword>
<feature type="transmembrane region" description="Helical" evidence="8">
    <location>
        <begin position="373"/>
        <end position="401"/>
    </location>
</feature>
<keyword evidence="7 8" id="KW-0472">Membrane</keyword>
<gene>
    <name evidence="10" type="ORF">HN018_20485</name>
</gene>
<dbReference type="PANTHER" id="PTHR30012:SF0">
    <property type="entry name" value="TYPE II SECRETION SYSTEM PROTEIN F-RELATED"/>
    <property type="match status" value="1"/>
</dbReference>
<name>A0A6M8HV32_9PROT</name>
<evidence type="ECO:0000259" key="9">
    <source>
        <dbReference type="Pfam" id="PF00482"/>
    </source>
</evidence>
<feature type="domain" description="Type II secretion system protein GspF" evidence="9">
    <location>
        <begin position="75"/>
        <end position="197"/>
    </location>
</feature>
<sequence length="408" mass="43680">MASYRFTAITPTGETVRGTTVAATEAEAVAWIRRQGNIPMRAEPSGGGLLEAGLRFEVGRLSRSSLRRQEVTNLTRELSVMLGAGQDLDRAMRFLVETAPNPRVGRVLDGLRAAVRDGSTLNAALMRYPDSFPRLYIGLIRAAEAGGDLSSTLERLATLMERERALVTTLQSAMIYPAMLSLAAIGSIVLLLTKVLPQFVPLFEQNGAALPKSTQFLITAGNILSSYGLFLLLGLVLLAVLARQMLRQERTRLVADRAMLRLPIIGLLMREVLAARFTRTLGTLLGNGVPLIAAMGIVREVIGNLAVLGAIDHATESAKGGAGLSRTLDKAGIFPARAIHLLRLGEETAQLGTMALRAAEIHEEQVRVRVGRLVALLVPIITVIMGAAIAGIVSSLLLAMLSLNDLAQ</sequence>
<evidence type="ECO:0000256" key="7">
    <source>
        <dbReference type="ARBA" id="ARBA00023136"/>
    </source>
</evidence>
<feature type="domain" description="Type II secretion system protein GspF" evidence="9">
    <location>
        <begin position="277"/>
        <end position="398"/>
    </location>
</feature>
<evidence type="ECO:0000256" key="1">
    <source>
        <dbReference type="ARBA" id="ARBA00004429"/>
    </source>
</evidence>